<dbReference type="PRINTS" id="PR00368">
    <property type="entry name" value="FADPNR"/>
</dbReference>
<feature type="compositionally biased region" description="Polar residues" evidence="15">
    <location>
        <begin position="476"/>
        <end position="486"/>
    </location>
</feature>
<evidence type="ECO:0000259" key="17">
    <source>
        <dbReference type="Pfam" id="PF07992"/>
    </source>
</evidence>
<feature type="binding site" evidence="12">
    <location>
        <position position="272"/>
    </location>
    <ligand>
        <name>NAD(+)</name>
        <dbReference type="ChEBI" id="CHEBI:57540"/>
    </ligand>
</feature>
<feature type="binding site" evidence="12">
    <location>
        <position position="205"/>
    </location>
    <ligand>
        <name>NAD(+)</name>
        <dbReference type="ChEBI" id="CHEBI:57540"/>
    </ligand>
</feature>
<reference evidence="18" key="2">
    <citation type="submission" date="2020-09" db="EMBL/GenBank/DDBJ databases">
        <authorList>
            <person name="Sun Q."/>
            <person name="Kim S."/>
        </authorList>
    </citation>
    <scope>NUCLEOTIDE SEQUENCE</scope>
    <source>
        <strain evidence="18">KCTC 22169</strain>
    </source>
</reference>
<dbReference type="GO" id="GO:0004148">
    <property type="term" value="F:dihydrolipoyl dehydrogenase (NADH) activity"/>
    <property type="evidence" value="ECO:0007669"/>
    <property type="project" value="UniProtKB-EC"/>
</dbReference>
<feature type="binding site" evidence="12">
    <location>
        <position position="54"/>
    </location>
    <ligand>
        <name>FAD</name>
        <dbReference type="ChEBI" id="CHEBI:57692"/>
    </ligand>
</feature>
<dbReference type="AlphaFoldDB" id="A0A918KT72"/>
<evidence type="ECO:0000256" key="4">
    <source>
        <dbReference type="ARBA" id="ARBA00022630"/>
    </source>
</evidence>
<dbReference type="InterPro" id="IPR036188">
    <property type="entry name" value="FAD/NAD-bd_sf"/>
</dbReference>
<dbReference type="Pfam" id="PF02852">
    <property type="entry name" value="Pyr_redox_dim"/>
    <property type="match status" value="1"/>
</dbReference>
<keyword evidence="5 12" id="KW-0274">FAD</keyword>
<dbReference type="RefSeq" id="WP_189613032.1">
    <property type="nucleotide sequence ID" value="NZ_BMXR01000015.1"/>
</dbReference>
<feature type="binding site" evidence="12">
    <location>
        <begin position="319"/>
        <end position="322"/>
    </location>
    <ligand>
        <name>FAD</name>
        <dbReference type="ChEBI" id="CHEBI:57692"/>
    </ligand>
</feature>
<dbReference type="Gene3D" id="3.50.50.60">
    <property type="entry name" value="FAD/NAD(P)-binding domain"/>
    <property type="match status" value="2"/>
</dbReference>
<dbReference type="PANTHER" id="PTHR22912">
    <property type="entry name" value="DISULFIDE OXIDOREDUCTASE"/>
    <property type="match status" value="1"/>
</dbReference>
<keyword evidence="4 14" id="KW-0285">Flavoprotein</keyword>
<dbReference type="Proteomes" id="UP000626148">
    <property type="component" value="Unassembled WGS sequence"/>
</dbReference>
<accession>A0A918KT72</accession>
<keyword evidence="7 12" id="KW-0520">NAD</keyword>
<evidence type="ECO:0000256" key="7">
    <source>
        <dbReference type="ARBA" id="ARBA00023027"/>
    </source>
</evidence>
<feature type="binding site" evidence="12">
    <location>
        <position position="313"/>
    </location>
    <ligand>
        <name>FAD</name>
        <dbReference type="ChEBI" id="CHEBI:57692"/>
    </ligand>
</feature>
<organism evidence="18 19">
    <name type="scientific">Saccharospirillum salsuginis</name>
    <dbReference type="NCBI Taxonomy" id="418750"/>
    <lineage>
        <taxon>Bacteria</taxon>
        <taxon>Pseudomonadati</taxon>
        <taxon>Pseudomonadota</taxon>
        <taxon>Gammaproteobacteria</taxon>
        <taxon>Oceanospirillales</taxon>
        <taxon>Saccharospirillaceae</taxon>
        <taxon>Saccharospirillum</taxon>
    </lineage>
</organism>
<evidence type="ECO:0000256" key="11">
    <source>
        <dbReference type="PIRSR" id="PIRSR000350-2"/>
    </source>
</evidence>
<evidence type="ECO:0000256" key="10">
    <source>
        <dbReference type="ARBA" id="ARBA00049187"/>
    </source>
</evidence>
<evidence type="ECO:0000256" key="5">
    <source>
        <dbReference type="ARBA" id="ARBA00022827"/>
    </source>
</evidence>
<dbReference type="FunFam" id="3.30.390.30:FF:000001">
    <property type="entry name" value="Dihydrolipoyl dehydrogenase"/>
    <property type="match status" value="1"/>
</dbReference>
<dbReference type="InterPro" id="IPR001100">
    <property type="entry name" value="Pyr_nuc-diS_OxRdtase"/>
</dbReference>
<dbReference type="InterPro" id="IPR012999">
    <property type="entry name" value="Pyr_OxRdtase_I_AS"/>
</dbReference>
<reference evidence="18" key="1">
    <citation type="journal article" date="2014" name="Int. J. Syst. Evol. Microbiol.">
        <title>Complete genome sequence of Corynebacterium casei LMG S-19264T (=DSM 44701T), isolated from a smear-ripened cheese.</title>
        <authorList>
            <consortium name="US DOE Joint Genome Institute (JGI-PGF)"/>
            <person name="Walter F."/>
            <person name="Albersmeier A."/>
            <person name="Kalinowski J."/>
            <person name="Ruckert C."/>
        </authorList>
    </citation>
    <scope>NUCLEOTIDE SEQUENCE</scope>
    <source>
        <strain evidence="18">KCTC 22169</strain>
    </source>
</reference>
<dbReference type="GO" id="GO:0006103">
    <property type="term" value="P:2-oxoglutarate metabolic process"/>
    <property type="evidence" value="ECO:0007669"/>
    <property type="project" value="TreeGrafter"/>
</dbReference>
<evidence type="ECO:0000256" key="1">
    <source>
        <dbReference type="ARBA" id="ARBA00007532"/>
    </source>
</evidence>
<keyword evidence="9 14" id="KW-0676">Redox-active center</keyword>
<dbReference type="PROSITE" id="PS00076">
    <property type="entry name" value="PYRIDINE_REDOX_1"/>
    <property type="match status" value="1"/>
</dbReference>
<feature type="disulfide bond" description="Redox-active" evidence="13">
    <location>
        <begin position="45"/>
        <end position="50"/>
    </location>
</feature>
<evidence type="ECO:0000256" key="2">
    <source>
        <dbReference type="ARBA" id="ARBA00012608"/>
    </source>
</evidence>
<feature type="binding site" evidence="12">
    <location>
        <position position="117"/>
    </location>
    <ligand>
        <name>FAD</name>
        <dbReference type="ChEBI" id="CHEBI:57692"/>
    </ligand>
</feature>
<dbReference type="PANTHER" id="PTHR22912:SF160">
    <property type="entry name" value="DIHYDROLIPOYL DEHYDROGENASE"/>
    <property type="match status" value="1"/>
</dbReference>
<name>A0A918KT72_9GAMM</name>
<dbReference type="InterPro" id="IPR004099">
    <property type="entry name" value="Pyr_nucl-diS_OxRdtase_dimer"/>
</dbReference>
<dbReference type="SUPFAM" id="SSF55424">
    <property type="entry name" value="FAD/NAD-linked reductases, dimerisation (C-terminal) domain"/>
    <property type="match status" value="1"/>
</dbReference>
<dbReference type="NCBIfam" id="TIGR01350">
    <property type="entry name" value="lipoamide_DH"/>
    <property type="match status" value="1"/>
</dbReference>
<evidence type="ECO:0000256" key="12">
    <source>
        <dbReference type="PIRSR" id="PIRSR000350-3"/>
    </source>
</evidence>
<dbReference type="EC" id="1.8.1.4" evidence="2 14"/>
<comment type="caution">
    <text evidence="18">The sequence shown here is derived from an EMBL/GenBank/DDBJ whole genome shotgun (WGS) entry which is preliminary data.</text>
</comment>
<keyword evidence="6 14" id="KW-0560">Oxidoreductase</keyword>
<feature type="active site" description="Proton acceptor" evidence="11">
    <location>
        <position position="445"/>
    </location>
</feature>
<keyword evidence="8" id="KW-1015">Disulfide bond</keyword>
<dbReference type="Gene3D" id="3.30.390.30">
    <property type="match status" value="1"/>
</dbReference>
<evidence type="ECO:0000313" key="19">
    <source>
        <dbReference type="Proteomes" id="UP000626148"/>
    </source>
</evidence>
<feature type="region of interest" description="Disordered" evidence="15">
    <location>
        <begin position="465"/>
        <end position="486"/>
    </location>
</feature>
<dbReference type="SUPFAM" id="SSF51905">
    <property type="entry name" value="FAD/NAD(P)-binding domain"/>
    <property type="match status" value="1"/>
</dbReference>
<evidence type="ECO:0000256" key="3">
    <source>
        <dbReference type="ARBA" id="ARBA00016961"/>
    </source>
</evidence>
<feature type="domain" description="Pyridine nucleotide-disulphide oxidoreductase dimerisation" evidence="16">
    <location>
        <begin position="347"/>
        <end position="455"/>
    </location>
</feature>
<feature type="binding site" evidence="12">
    <location>
        <begin position="182"/>
        <end position="189"/>
    </location>
    <ligand>
        <name>NAD(+)</name>
        <dbReference type="ChEBI" id="CHEBI:57540"/>
    </ligand>
</feature>
<gene>
    <name evidence="18" type="primary">lpdA</name>
    <name evidence="18" type="ORF">GCM10007392_44920</name>
</gene>
<comment type="cofactor">
    <cofactor evidence="12 14">
        <name>FAD</name>
        <dbReference type="ChEBI" id="CHEBI:57692"/>
    </cofactor>
    <text evidence="12 14">Binds 1 FAD per subunit.</text>
</comment>
<comment type="miscellaneous">
    <text evidence="14">The active site is a redox-active disulfide bond.</text>
</comment>
<dbReference type="InterPro" id="IPR023753">
    <property type="entry name" value="FAD/NAD-binding_dom"/>
</dbReference>
<dbReference type="InterPro" id="IPR006258">
    <property type="entry name" value="Lipoamide_DH"/>
</dbReference>
<dbReference type="Pfam" id="PF07992">
    <property type="entry name" value="Pyr_redox_2"/>
    <property type="match status" value="1"/>
</dbReference>
<evidence type="ECO:0000256" key="8">
    <source>
        <dbReference type="ARBA" id="ARBA00023157"/>
    </source>
</evidence>
<keyword evidence="19" id="KW-1185">Reference proteome</keyword>
<sequence>MTSSQKTDVLVLGGGPGGYSAAYRLADLGRNVTLVERHATLGGVCLNVGCIPSKALLHVASVLSEARESKAIGINFGEPEIDLDGVRAFKQKSVDKLVSGVGGMAKSRNVTVVRGVGAFKDAHTLEVTGEDGSSLIQFDHCIIAAGSRPVTLPFIPHDDARVWDSTDALELPFIPKRFLVIGGGIIGLEMATVYEALGSEVTVVEFADQLVPAADTDLIRVYQRFNKDRFTVRLQSKVTAVDARDDGLHVTVENNRGETDEAVYDAVLVAVGRRPNGSQIGADQAGIKVDEQGFIGVDNQLRTKVPHIYAIGDINGNPMLAHKASHEGHVAAEVIAGHKVVFEPRTIPSIAYTNPEIAWTGLTEKEAKAQSLNYEVATFPWSASGRAIGADRSEGKTKLIFDKDRGTLLGAGIVGINAGELLGELSLALEFGADIEDVALTIHAHPTLHETVGLAAELGAGTITDLPNPKAGKARAQQSPKETTEA</sequence>
<comment type="similarity">
    <text evidence="1 14">Belongs to the class-I pyridine nucleotide-disulfide oxidoreductase family.</text>
</comment>
<evidence type="ECO:0000259" key="16">
    <source>
        <dbReference type="Pfam" id="PF02852"/>
    </source>
</evidence>
<evidence type="ECO:0000256" key="14">
    <source>
        <dbReference type="RuleBase" id="RU003692"/>
    </source>
</evidence>
<dbReference type="InterPro" id="IPR050151">
    <property type="entry name" value="Class-I_Pyr_Nuc-Dis_Oxidored"/>
</dbReference>
<evidence type="ECO:0000256" key="13">
    <source>
        <dbReference type="PIRSR" id="PIRSR000350-4"/>
    </source>
</evidence>
<feature type="domain" description="FAD/NAD(P)-binding" evidence="17">
    <location>
        <begin position="8"/>
        <end position="328"/>
    </location>
</feature>
<keyword evidence="12" id="KW-0547">Nucleotide-binding</keyword>
<proteinExistence type="inferred from homology"/>
<evidence type="ECO:0000256" key="6">
    <source>
        <dbReference type="ARBA" id="ARBA00023002"/>
    </source>
</evidence>
<dbReference type="PRINTS" id="PR00411">
    <property type="entry name" value="PNDRDTASEI"/>
</dbReference>
<dbReference type="PIRSF" id="PIRSF000350">
    <property type="entry name" value="Mercury_reductase_MerA"/>
    <property type="match status" value="1"/>
</dbReference>
<comment type="catalytic activity">
    <reaction evidence="10 14">
        <text>N(6)-[(R)-dihydrolipoyl]-L-lysyl-[protein] + NAD(+) = N(6)-[(R)-lipoyl]-L-lysyl-[protein] + NADH + H(+)</text>
        <dbReference type="Rhea" id="RHEA:15045"/>
        <dbReference type="Rhea" id="RHEA-COMP:10474"/>
        <dbReference type="Rhea" id="RHEA-COMP:10475"/>
        <dbReference type="ChEBI" id="CHEBI:15378"/>
        <dbReference type="ChEBI" id="CHEBI:57540"/>
        <dbReference type="ChEBI" id="CHEBI:57945"/>
        <dbReference type="ChEBI" id="CHEBI:83099"/>
        <dbReference type="ChEBI" id="CHEBI:83100"/>
        <dbReference type="EC" id="1.8.1.4"/>
    </reaction>
</comment>
<dbReference type="GO" id="GO:0050660">
    <property type="term" value="F:flavin adenine dinucleotide binding"/>
    <property type="evidence" value="ECO:0007669"/>
    <property type="project" value="InterPro"/>
</dbReference>
<evidence type="ECO:0000313" key="18">
    <source>
        <dbReference type="EMBL" id="GGX72473.1"/>
    </source>
</evidence>
<dbReference type="EMBL" id="BMXR01000015">
    <property type="protein sequence ID" value="GGX72473.1"/>
    <property type="molecule type" value="Genomic_DNA"/>
</dbReference>
<dbReference type="InterPro" id="IPR016156">
    <property type="entry name" value="FAD/NAD-linked_Rdtase_dimer_sf"/>
</dbReference>
<evidence type="ECO:0000256" key="9">
    <source>
        <dbReference type="ARBA" id="ARBA00023284"/>
    </source>
</evidence>
<evidence type="ECO:0000256" key="15">
    <source>
        <dbReference type="SAM" id="MobiDB-lite"/>
    </source>
</evidence>
<protein>
    <recommendedName>
        <fullName evidence="3 14">Dihydrolipoyl dehydrogenase</fullName>
        <ecNumber evidence="2 14">1.8.1.4</ecNumber>
    </recommendedName>
</protein>